<comment type="caution">
    <text evidence="13">The sequence shown here is derived from an EMBL/GenBank/DDBJ whole genome shotgun (WGS) entry which is preliminary data.</text>
</comment>
<keyword evidence="10" id="KW-1015">Disulfide bond</keyword>
<keyword evidence="6" id="KW-0560">Oxidoreductase</keyword>
<reference evidence="14" key="1">
    <citation type="journal article" date="2019" name="Int. J. Syst. Evol. Microbiol.">
        <title>The Global Catalogue of Microorganisms (GCM) 10K type strain sequencing project: providing services to taxonomists for standard genome sequencing and annotation.</title>
        <authorList>
            <consortium name="The Broad Institute Genomics Platform"/>
            <consortium name="The Broad Institute Genome Sequencing Center for Infectious Disease"/>
            <person name="Wu L."/>
            <person name="Ma J."/>
        </authorList>
    </citation>
    <scope>NUCLEOTIDE SEQUENCE [LARGE SCALE GENOMIC DNA]</scope>
    <source>
        <strain evidence="14">CGMCC 1.10363</strain>
    </source>
</reference>
<evidence type="ECO:0000256" key="6">
    <source>
        <dbReference type="ARBA" id="ARBA00023002"/>
    </source>
</evidence>
<dbReference type="InterPro" id="IPR003780">
    <property type="entry name" value="COX15/CtaA_fam"/>
</dbReference>
<dbReference type="InterPro" id="IPR050450">
    <property type="entry name" value="COX15/CtaA_HemeA_synthase"/>
</dbReference>
<name>A0ABV8QCG7_9MICO</name>
<keyword evidence="5 12" id="KW-1133">Transmembrane helix</keyword>
<dbReference type="Proteomes" id="UP001595900">
    <property type="component" value="Unassembled WGS sequence"/>
</dbReference>
<feature type="transmembrane region" description="Helical" evidence="12">
    <location>
        <begin position="21"/>
        <end position="40"/>
    </location>
</feature>
<evidence type="ECO:0000256" key="3">
    <source>
        <dbReference type="ARBA" id="ARBA00022692"/>
    </source>
</evidence>
<dbReference type="PANTHER" id="PTHR35457">
    <property type="entry name" value="HEME A SYNTHASE"/>
    <property type="match status" value="1"/>
</dbReference>
<dbReference type="Pfam" id="PF02628">
    <property type="entry name" value="COX15-CtaA"/>
    <property type="match status" value="1"/>
</dbReference>
<comment type="pathway">
    <text evidence="11">Porphyrin-containing compound metabolism.</text>
</comment>
<dbReference type="RefSeq" id="WP_390230578.1">
    <property type="nucleotide sequence ID" value="NZ_JBHSCN010000006.1"/>
</dbReference>
<evidence type="ECO:0000256" key="7">
    <source>
        <dbReference type="ARBA" id="ARBA00023004"/>
    </source>
</evidence>
<feature type="transmembrane region" description="Helical" evidence="12">
    <location>
        <begin position="214"/>
        <end position="239"/>
    </location>
</feature>
<feature type="transmembrane region" description="Helical" evidence="12">
    <location>
        <begin position="133"/>
        <end position="153"/>
    </location>
</feature>
<keyword evidence="4" id="KW-0479">Metal-binding</keyword>
<comment type="subcellular location">
    <subcellularLocation>
        <location evidence="1">Membrane</location>
        <topology evidence="1">Multi-pass membrane protein</topology>
    </subcellularLocation>
</comment>
<evidence type="ECO:0000256" key="9">
    <source>
        <dbReference type="ARBA" id="ARBA00023136"/>
    </source>
</evidence>
<sequence>MKTPLGWAADRWTLSPRVLRWATTFALVMGVLIVLGGGIVRVTGSGLGCPTWPECEAGSLTTTPQLGIHGLIEYSNRMITGLLEVAVACVIIAARLQKPRVRSITRLAWSQFWLVVANAIVGGLSVLAKLNPYIVAFHFIMAMALLTTIALTWHRVHEQHGRPREVRPAARSLSWLTLAVTFLLICTGTVATGSGPHSGQAEDGTPVQRMAVDWLAATWVHGLLAGATLVLGVLLLVILRTPGEKLARERAGFFLAAVLVQGAIGVIQAVTGLPDVFVILHVVGASLVWVGAVRLVLDVQPGLFPSVQLTQAPAQSPRARATLR</sequence>
<evidence type="ECO:0000256" key="1">
    <source>
        <dbReference type="ARBA" id="ARBA00004141"/>
    </source>
</evidence>
<evidence type="ECO:0000256" key="5">
    <source>
        <dbReference type="ARBA" id="ARBA00022989"/>
    </source>
</evidence>
<organism evidence="13 14">
    <name type="scientific">Gryllotalpicola reticulitermitis</name>
    <dbReference type="NCBI Taxonomy" id="1184153"/>
    <lineage>
        <taxon>Bacteria</taxon>
        <taxon>Bacillati</taxon>
        <taxon>Actinomycetota</taxon>
        <taxon>Actinomycetes</taxon>
        <taxon>Micrococcales</taxon>
        <taxon>Microbacteriaceae</taxon>
        <taxon>Gryllotalpicola</taxon>
    </lineage>
</organism>
<evidence type="ECO:0000256" key="12">
    <source>
        <dbReference type="SAM" id="Phobius"/>
    </source>
</evidence>
<gene>
    <name evidence="13" type="ORF">ACFOYW_14970</name>
</gene>
<keyword evidence="7" id="KW-0408">Iron</keyword>
<evidence type="ECO:0000256" key="8">
    <source>
        <dbReference type="ARBA" id="ARBA00023133"/>
    </source>
</evidence>
<protein>
    <submittedName>
        <fullName evidence="13">Heme A synthase</fullName>
    </submittedName>
</protein>
<keyword evidence="2" id="KW-1003">Cell membrane</keyword>
<evidence type="ECO:0000256" key="11">
    <source>
        <dbReference type="ARBA" id="ARBA00023444"/>
    </source>
</evidence>
<proteinExistence type="predicted"/>
<feature type="transmembrane region" description="Helical" evidence="12">
    <location>
        <begin position="173"/>
        <end position="194"/>
    </location>
</feature>
<accession>A0ABV8QCG7</accession>
<evidence type="ECO:0000256" key="4">
    <source>
        <dbReference type="ARBA" id="ARBA00022723"/>
    </source>
</evidence>
<evidence type="ECO:0000313" key="14">
    <source>
        <dbReference type="Proteomes" id="UP001595900"/>
    </source>
</evidence>
<evidence type="ECO:0000313" key="13">
    <source>
        <dbReference type="EMBL" id="MFC4244674.1"/>
    </source>
</evidence>
<evidence type="ECO:0000256" key="10">
    <source>
        <dbReference type="ARBA" id="ARBA00023157"/>
    </source>
</evidence>
<keyword evidence="14" id="KW-1185">Reference proteome</keyword>
<feature type="transmembrane region" description="Helical" evidence="12">
    <location>
        <begin position="78"/>
        <end position="96"/>
    </location>
</feature>
<dbReference type="EMBL" id="JBHSCN010000006">
    <property type="protein sequence ID" value="MFC4244674.1"/>
    <property type="molecule type" value="Genomic_DNA"/>
</dbReference>
<dbReference type="PANTHER" id="PTHR35457:SF1">
    <property type="entry name" value="HEME A SYNTHASE"/>
    <property type="match status" value="1"/>
</dbReference>
<feature type="transmembrane region" description="Helical" evidence="12">
    <location>
        <begin position="108"/>
        <end position="127"/>
    </location>
</feature>
<feature type="transmembrane region" description="Helical" evidence="12">
    <location>
        <begin position="276"/>
        <end position="297"/>
    </location>
</feature>
<evidence type="ECO:0000256" key="2">
    <source>
        <dbReference type="ARBA" id="ARBA00022475"/>
    </source>
</evidence>
<keyword evidence="8" id="KW-0350">Heme biosynthesis</keyword>
<keyword evidence="3 12" id="KW-0812">Transmembrane</keyword>
<keyword evidence="9 12" id="KW-0472">Membrane</keyword>
<feature type="transmembrane region" description="Helical" evidence="12">
    <location>
        <begin position="251"/>
        <end position="270"/>
    </location>
</feature>